<protein>
    <submittedName>
        <fullName evidence="1">Uncharacterized protein</fullName>
    </submittedName>
</protein>
<dbReference type="OrthoDB" id="8560701at2"/>
<dbReference type="EMBL" id="CP041185">
    <property type="protein sequence ID" value="QDG73365.1"/>
    <property type="molecule type" value="Genomic_DNA"/>
</dbReference>
<proteinExistence type="predicted"/>
<dbReference type="AlphaFoldDB" id="A0A4Y6RM70"/>
<dbReference type="RefSeq" id="WP_141172172.1">
    <property type="nucleotide sequence ID" value="NZ_CP041185.1"/>
</dbReference>
<reference evidence="1 2" key="1">
    <citation type="submission" date="2019-06" db="EMBL/GenBank/DDBJ databases">
        <title>Complete genome sequence of Janthinobacterium sp. SNU WT3 isolated from diseased rainbow trout.</title>
        <authorList>
            <person name="Oh W.T."/>
            <person name="Park S.C."/>
        </authorList>
    </citation>
    <scope>NUCLEOTIDE SEQUENCE [LARGE SCALE GENOMIC DNA]</scope>
    <source>
        <strain evidence="1 2">SNU WT3</strain>
    </source>
</reference>
<organism evidence="1 2">
    <name type="scientific">Janthinobacterium tructae</name>
    <dbReference type="NCBI Taxonomy" id="2590869"/>
    <lineage>
        <taxon>Bacteria</taxon>
        <taxon>Pseudomonadati</taxon>
        <taxon>Pseudomonadota</taxon>
        <taxon>Betaproteobacteria</taxon>
        <taxon>Burkholderiales</taxon>
        <taxon>Oxalobacteraceae</taxon>
        <taxon>Janthinobacterium</taxon>
    </lineage>
</organism>
<evidence type="ECO:0000313" key="1">
    <source>
        <dbReference type="EMBL" id="QDG73365.1"/>
    </source>
</evidence>
<evidence type="ECO:0000313" key="2">
    <source>
        <dbReference type="Proteomes" id="UP000316665"/>
    </source>
</evidence>
<name>A0A4Y6RM70_9BURK</name>
<dbReference type="Proteomes" id="UP000316665">
    <property type="component" value="Chromosome"/>
</dbReference>
<sequence length="272" mass="29497">MRRAFGMGLRLGVAAGSISLWRSSRWRAPAWTLLREVAYVPDTGLHGDFAALGQALEQILPEGQYARWPLSVVLDDALARLWQVDMPQGAARLADIEAAAALRFQSLYGDPPGLWQSCHAWDARAPFFCAVPRALLAQLARVALDRKLALIFITPQFARHWNRWHGALKPGAWFGQLQENTLTLGVRHDGRLRAVRALPVPPDAGHGWLVQTLAREALLQGVPAPAQLQLCGAPPSGWLAPAAAFQCQFFSTPDGDGALSPAARLARSAGLA</sequence>
<accession>A0A4Y6RM70</accession>
<keyword evidence="2" id="KW-1185">Reference proteome</keyword>
<gene>
    <name evidence="1" type="ORF">FJQ89_25215</name>
</gene>
<dbReference type="KEGG" id="jas:FJQ89_25215"/>